<organism evidence="8 9">
    <name type="scientific">Pseudomonas putida</name>
    <name type="common">Arthrobacter siderocapsulatus</name>
    <dbReference type="NCBI Taxonomy" id="303"/>
    <lineage>
        <taxon>Bacteria</taxon>
        <taxon>Pseudomonadati</taxon>
        <taxon>Pseudomonadota</taxon>
        <taxon>Gammaproteobacteria</taxon>
        <taxon>Pseudomonadales</taxon>
        <taxon>Pseudomonadaceae</taxon>
        <taxon>Pseudomonas</taxon>
    </lineage>
</organism>
<comment type="caution">
    <text evidence="8">The sequence shown here is derived from an EMBL/GenBank/DDBJ whole genome shotgun (WGS) entry which is preliminary data.</text>
</comment>
<feature type="active site" description="O-(5'-phospho-DNA)-serine intermediate" evidence="5 6">
    <location>
        <position position="10"/>
    </location>
</feature>
<protein>
    <submittedName>
        <fullName evidence="8">Recombinase family protein</fullName>
    </submittedName>
</protein>
<evidence type="ECO:0000256" key="2">
    <source>
        <dbReference type="ARBA" id="ARBA00022908"/>
    </source>
</evidence>
<dbReference type="GO" id="GO:0003677">
    <property type="term" value="F:DNA binding"/>
    <property type="evidence" value="ECO:0007669"/>
    <property type="project" value="UniProtKB-KW"/>
</dbReference>
<dbReference type="InterPro" id="IPR036162">
    <property type="entry name" value="Resolvase-like_N_sf"/>
</dbReference>
<evidence type="ECO:0000256" key="4">
    <source>
        <dbReference type="ARBA" id="ARBA00023172"/>
    </source>
</evidence>
<dbReference type="PROSITE" id="PS00398">
    <property type="entry name" value="RECOMBINASES_2"/>
    <property type="match status" value="1"/>
</dbReference>
<dbReference type="Pfam" id="PF00239">
    <property type="entry name" value="Resolvase"/>
    <property type="match status" value="1"/>
</dbReference>
<dbReference type="SUPFAM" id="SSF53041">
    <property type="entry name" value="Resolvase-like"/>
    <property type="match status" value="1"/>
</dbReference>
<dbReference type="RefSeq" id="WP_198748127.1">
    <property type="nucleotide sequence ID" value="NZ_JAEHTE010000046.1"/>
</dbReference>
<dbReference type="SMART" id="SM00857">
    <property type="entry name" value="Resolvase"/>
    <property type="match status" value="1"/>
</dbReference>
<keyword evidence="4" id="KW-0233">DNA recombination</keyword>
<dbReference type="CDD" id="cd03768">
    <property type="entry name" value="SR_ResInv"/>
    <property type="match status" value="1"/>
</dbReference>
<keyword evidence="3" id="KW-0238">DNA-binding</keyword>
<evidence type="ECO:0000259" key="7">
    <source>
        <dbReference type="PROSITE" id="PS51736"/>
    </source>
</evidence>
<dbReference type="GO" id="GO:0000150">
    <property type="term" value="F:DNA strand exchange activity"/>
    <property type="evidence" value="ECO:0007669"/>
    <property type="project" value="InterPro"/>
</dbReference>
<evidence type="ECO:0000256" key="3">
    <source>
        <dbReference type="ARBA" id="ARBA00023125"/>
    </source>
</evidence>
<dbReference type="Gene3D" id="3.40.50.1390">
    <property type="entry name" value="Resolvase, N-terminal catalytic domain"/>
    <property type="match status" value="1"/>
</dbReference>
<evidence type="ECO:0000256" key="1">
    <source>
        <dbReference type="ARBA" id="ARBA00009913"/>
    </source>
</evidence>
<name>A0A8I1ELI0_PSEPU</name>
<keyword evidence="2" id="KW-0229">DNA integration</keyword>
<dbReference type="GO" id="GO:0015074">
    <property type="term" value="P:DNA integration"/>
    <property type="evidence" value="ECO:0007669"/>
    <property type="project" value="UniProtKB-KW"/>
</dbReference>
<dbReference type="PROSITE" id="PS00397">
    <property type="entry name" value="RECOMBINASES_1"/>
    <property type="match status" value="1"/>
</dbReference>
<comment type="similarity">
    <text evidence="1">Belongs to the site-specific recombinase resolvase family.</text>
</comment>
<gene>
    <name evidence="8" type="ORF">JEU22_25275</name>
</gene>
<dbReference type="PANTHER" id="PTHR30461:SF26">
    <property type="entry name" value="RESOLVASE HOMOLOG YNEB"/>
    <property type="match status" value="1"/>
</dbReference>
<reference evidence="8" key="1">
    <citation type="submission" date="2020-12" db="EMBL/GenBank/DDBJ databases">
        <title>Enhanced detection system for hospital associated transmission using whole genome sequencing surveillance.</title>
        <authorList>
            <person name="Harrison L.H."/>
            <person name="Van Tyne D."/>
            <person name="Marsh J.W."/>
            <person name="Griffith M.P."/>
            <person name="Snyder D.J."/>
            <person name="Cooper V.S."/>
            <person name="Mustapha M."/>
        </authorList>
    </citation>
    <scope>NUCLEOTIDE SEQUENCE</scope>
    <source>
        <strain evidence="8">PSB00042</strain>
    </source>
</reference>
<dbReference type="EMBL" id="JAEHTE010000046">
    <property type="protein sequence ID" value="MBI6887218.1"/>
    <property type="molecule type" value="Genomic_DNA"/>
</dbReference>
<dbReference type="InterPro" id="IPR050639">
    <property type="entry name" value="SSR_resolvase"/>
</dbReference>
<feature type="domain" description="Resolvase/invertase-type recombinase catalytic" evidence="7">
    <location>
        <begin position="2"/>
        <end position="138"/>
    </location>
</feature>
<accession>A0A8I1ELI0</accession>
<evidence type="ECO:0000256" key="5">
    <source>
        <dbReference type="PIRSR" id="PIRSR606118-50"/>
    </source>
</evidence>
<dbReference type="PANTHER" id="PTHR30461">
    <property type="entry name" value="DNA-INVERTASE FROM LAMBDOID PROPHAGE"/>
    <property type="match status" value="1"/>
</dbReference>
<sequence>MAIVGYARVSTGEQDVAAQKHSLGKYSVEEWFEDQGVSGAVPALERPGCSAMLAYVRKGDTVVVSAVDRLGRDTIDVLSTVQALQAKGVSVISEREGFDLSKPVGKAMLTMLSAVAELERSNIKARQMAGIERAKADGKALGRKATVDPAVVSTWRKENAASIAQTAEHFGISTATVKRCCKL</sequence>
<evidence type="ECO:0000313" key="8">
    <source>
        <dbReference type="EMBL" id="MBI6887218.1"/>
    </source>
</evidence>
<dbReference type="InterPro" id="IPR006118">
    <property type="entry name" value="Recombinase_CS"/>
</dbReference>
<evidence type="ECO:0000256" key="6">
    <source>
        <dbReference type="PROSITE-ProRule" id="PRU10137"/>
    </source>
</evidence>
<evidence type="ECO:0000313" key="9">
    <source>
        <dbReference type="Proteomes" id="UP000637061"/>
    </source>
</evidence>
<proteinExistence type="inferred from homology"/>
<dbReference type="PROSITE" id="PS51736">
    <property type="entry name" value="RECOMBINASES_3"/>
    <property type="match status" value="1"/>
</dbReference>
<dbReference type="Proteomes" id="UP000637061">
    <property type="component" value="Unassembled WGS sequence"/>
</dbReference>
<dbReference type="InterPro" id="IPR006119">
    <property type="entry name" value="Resolv_N"/>
</dbReference>
<dbReference type="AlphaFoldDB" id="A0A8I1ELI0"/>